<feature type="compositionally biased region" description="Basic and acidic residues" evidence="1">
    <location>
        <begin position="373"/>
        <end position="382"/>
    </location>
</feature>
<dbReference type="InterPro" id="IPR032710">
    <property type="entry name" value="NTF2-like_dom_sf"/>
</dbReference>
<protein>
    <recommendedName>
        <fullName evidence="4">NTF2-like protein</fullName>
    </recommendedName>
</protein>
<keyword evidence="3" id="KW-1185">Reference proteome</keyword>
<dbReference type="AlphaFoldDB" id="A0AA48IAB1"/>
<dbReference type="RefSeq" id="XP_060454368.1">
    <property type="nucleotide sequence ID" value="XM_060597479.1"/>
</dbReference>
<dbReference type="GO" id="GO:0030638">
    <property type="term" value="P:polyketide metabolic process"/>
    <property type="evidence" value="ECO:0007669"/>
    <property type="project" value="InterPro"/>
</dbReference>
<dbReference type="Gene3D" id="3.10.450.50">
    <property type="match status" value="1"/>
</dbReference>
<proteinExistence type="predicted"/>
<dbReference type="Proteomes" id="UP001233271">
    <property type="component" value="Chromosome 2"/>
</dbReference>
<evidence type="ECO:0000313" key="2">
    <source>
        <dbReference type="EMBL" id="BEI89102.1"/>
    </source>
</evidence>
<dbReference type="KEGG" id="ccac:CcaHIS019_0204640"/>
<dbReference type="EMBL" id="AP028213">
    <property type="protein sequence ID" value="BEI89102.1"/>
    <property type="molecule type" value="Genomic_DNA"/>
</dbReference>
<name>A0AA48IAB1_9TREE</name>
<reference evidence="2" key="1">
    <citation type="journal article" date="2023" name="BMC Genomics">
        <title>Chromosome-level genome assemblies of Cutaneotrichosporon spp. (Trichosporonales, Basidiomycota) reveal imbalanced evolution between nucleotide sequences and chromosome synteny.</title>
        <authorList>
            <person name="Kobayashi Y."/>
            <person name="Kayamori A."/>
            <person name="Aoki K."/>
            <person name="Shiwa Y."/>
            <person name="Matsutani M."/>
            <person name="Fujita N."/>
            <person name="Sugita T."/>
            <person name="Iwasaki W."/>
            <person name="Tanaka N."/>
            <person name="Takashima M."/>
        </authorList>
    </citation>
    <scope>NUCLEOTIDE SEQUENCE</scope>
    <source>
        <strain evidence="2">HIS019</strain>
    </source>
</reference>
<organism evidence="2 3">
    <name type="scientific">Cutaneotrichosporon cavernicola</name>
    <dbReference type="NCBI Taxonomy" id="279322"/>
    <lineage>
        <taxon>Eukaryota</taxon>
        <taxon>Fungi</taxon>
        <taxon>Dikarya</taxon>
        <taxon>Basidiomycota</taxon>
        <taxon>Agaricomycotina</taxon>
        <taxon>Tremellomycetes</taxon>
        <taxon>Trichosporonales</taxon>
        <taxon>Trichosporonaceae</taxon>
        <taxon>Cutaneotrichosporon</taxon>
    </lineage>
</organism>
<evidence type="ECO:0000256" key="1">
    <source>
        <dbReference type="SAM" id="MobiDB-lite"/>
    </source>
</evidence>
<dbReference type="SUPFAM" id="SSF54427">
    <property type="entry name" value="NTF2-like"/>
    <property type="match status" value="1"/>
</dbReference>
<dbReference type="PANTHER" id="PTHR38436">
    <property type="entry name" value="POLYKETIDE CYCLASE SNOAL-LIKE DOMAIN"/>
    <property type="match status" value="1"/>
</dbReference>
<dbReference type="Pfam" id="PF07366">
    <property type="entry name" value="SnoaL"/>
    <property type="match status" value="1"/>
</dbReference>
<dbReference type="InterPro" id="IPR009959">
    <property type="entry name" value="Cyclase_SnoaL-like"/>
</dbReference>
<accession>A0AA48IAB1</accession>
<evidence type="ECO:0008006" key="4">
    <source>
        <dbReference type="Google" id="ProtNLM"/>
    </source>
</evidence>
<evidence type="ECO:0000313" key="3">
    <source>
        <dbReference type="Proteomes" id="UP001233271"/>
    </source>
</evidence>
<sequence length="382" mass="41691">MRPHEGLGLKAPLDPEPVKKWAEEGFAVVGARIGGETDVNAALSTAIAALEDADFVENKGSYAVLVYDPSALPAILAGSGSMPRIVAVVSHGAAMFSDDLPMLVHVPSRIVHDAGRDPPLNCRVHEYDVDSPYFVVPSSGPKAYSPPNAALAHSRTLAFLRNQLNGPYFDLEAIWDEHTHYEFIDRSVEKTMLTMVDEPYVNHVPTMTGGVGREQLSQFYRDHFIFSNPEDADLLVVSRTVGADRVVDEFIYSCTHNRVIDWLLPGVPATGRKIQLAMMAVVNIRGDRLYHEHIWWDQASALQQVGFLPECVPTPQGQLRLPVAGYRSAEMLVDETAGEANFMLGPEWGVSKAKGKGDDESAANGGAAHTKRNGHEEGAEKV</sequence>
<dbReference type="GeneID" id="85492973"/>
<gene>
    <name evidence="2" type="ORF">CcaverHIS019_0204640</name>
</gene>
<dbReference type="PANTHER" id="PTHR38436:SF3">
    <property type="entry name" value="CARBOXYMETHYLENEBUTENOLIDASE-RELATED"/>
    <property type="match status" value="1"/>
</dbReference>
<feature type="region of interest" description="Disordered" evidence="1">
    <location>
        <begin position="351"/>
        <end position="382"/>
    </location>
</feature>